<dbReference type="RefSeq" id="WP_119375639.1">
    <property type="nucleotide sequence ID" value="NZ_QWFX01000006.1"/>
</dbReference>
<gene>
    <name evidence="2" type="ORF">D1223_06680</name>
</gene>
<dbReference type="InterPro" id="IPR018673">
    <property type="entry name" value="DUF2141"/>
</dbReference>
<dbReference type="AlphaFoldDB" id="A0A399RFF9"/>
<dbReference type="EMBL" id="QWFX01000006">
    <property type="protein sequence ID" value="RIJ30320.1"/>
    <property type="molecule type" value="Genomic_DNA"/>
</dbReference>
<feature type="signal peptide" evidence="1">
    <location>
        <begin position="1"/>
        <end position="20"/>
    </location>
</feature>
<comment type="caution">
    <text evidence="2">The sequence shown here is derived from an EMBL/GenBank/DDBJ whole genome shotgun (WGS) entry which is preliminary data.</text>
</comment>
<dbReference type="Pfam" id="PF09912">
    <property type="entry name" value="DUF2141"/>
    <property type="match status" value="1"/>
</dbReference>
<sequence length="138" mass="14284">MKRIATVLGLAACLSPAAWGASLELTVTNVETADGAVHVAVFDSQNGWKSNSAVEGAVVDAATGSVTLTIDGLAPGEIGIKLYHDVDGDGDLDTRSFGIPSEPYGFSNDAPVRFGPPGWKKAKFTLGDGANTHTIKLR</sequence>
<dbReference type="Proteomes" id="UP000266385">
    <property type="component" value="Unassembled WGS sequence"/>
</dbReference>
<evidence type="ECO:0000313" key="3">
    <source>
        <dbReference type="Proteomes" id="UP000266385"/>
    </source>
</evidence>
<keyword evidence="3" id="KW-1185">Reference proteome</keyword>
<name>A0A399RFF9_9PROT</name>
<proteinExistence type="predicted"/>
<keyword evidence="1" id="KW-0732">Signal</keyword>
<evidence type="ECO:0000313" key="2">
    <source>
        <dbReference type="EMBL" id="RIJ30320.1"/>
    </source>
</evidence>
<dbReference type="OrthoDB" id="9788332at2"/>
<feature type="chain" id="PRO_5017388477" evidence="1">
    <location>
        <begin position="21"/>
        <end position="138"/>
    </location>
</feature>
<organism evidence="2 3">
    <name type="scientific">Henriciella mobilis</name>
    <dbReference type="NCBI Taxonomy" id="2305467"/>
    <lineage>
        <taxon>Bacteria</taxon>
        <taxon>Pseudomonadati</taxon>
        <taxon>Pseudomonadota</taxon>
        <taxon>Alphaproteobacteria</taxon>
        <taxon>Hyphomonadales</taxon>
        <taxon>Hyphomonadaceae</taxon>
        <taxon>Henriciella</taxon>
    </lineage>
</organism>
<accession>A0A399RFF9</accession>
<reference evidence="2 3" key="1">
    <citation type="submission" date="2018-08" db="EMBL/GenBank/DDBJ databases">
        <title>Henriciella mobilis sp. nov., isolated from seawater.</title>
        <authorList>
            <person name="Cheng H."/>
            <person name="Wu Y.-H."/>
            <person name="Xu X.-W."/>
            <person name="Guo L.-L."/>
        </authorList>
    </citation>
    <scope>NUCLEOTIDE SEQUENCE [LARGE SCALE GENOMIC DNA]</scope>
    <source>
        <strain evidence="2 3">JN25</strain>
    </source>
</reference>
<evidence type="ECO:0000256" key="1">
    <source>
        <dbReference type="SAM" id="SignalP"/>
    </source>
</evidence>
<protein>
    <submittedName>
        <fullName evidence="2">DUF2141 domain-containing protein</fullName>
    </submittedName>
</protein>